<gene>
    <name evidence="1" type="ORF">ACFPIH_00260</name>
</gene>
<dbReference type="Proteomes" id="UP001595839">
    <property type="component" value="Unassembled WGS sequence"/>
</dbReference>
<evidence type="ECO:0000313" key="2">
    <source>
        <dbReference type="Proteomes" id="UP001595839"/>
    </source>
</evidence>
<sequence length="58" mass="5898">MDALCPASPLPAAARLAAAPAPAPPGFEELTIVSLRHPSPEATALFTICLRDECPAGT</sequence>
<protein>
    <submittedName>
        <fullName evidence="1">Uncharacterized protein</fullName>
    </submittedName>
</protein>
<organism evidence="1 2">
    <name type="scientific">Streptomyces vulcanius</name>
    <dbReference type="NCBI Taxonomy" id="1441876"/>
    <lineage>
        <taxon>Bacteria</taxon>
        <taxon>Bacillati</taxon>
        <taxon>Actinomycetota</taxon>
        <taxon>Actinomycetes</taxon>
        <taxon>Kitasatosporales</taxon>
        <taxon>Streptomycetaceae</taxon>
        <taxon>Streptomyces</taxon>
    </lineage>
</organism>
<dbReference type="RefSeq" id="WP_381165923.1">
    <property type="nucleotide sequence ID" value="NZ_JBHSFK010000001.1"/>
</dbReference>
<name>A0ABV9AE16_9ACTN</name>
<reference evidence="2" key="1">
    <citation type="journal article" date="2019" name="Int. J. Syst. Evol. Microbiol.">
        <title>The Global Catalogue of Microorganisms (GCM) 10K type strain sequencing project: providing services to taxonomists for standard genome sequencing and annotation.</title>
        <authorList>
            <consortium name="The Broad Institute Genomics Platform"/>
            <consortium name="The Broad Institute Genome Sequencing Center for Infectious Disease"/>
            <person name="Wu L."/>
            <person name="Ma J."/>
        </authorList>
    </citation>
    <scope>NUCLEOTIDE SEQUENCE [LARGE SCALE GENOMIC DNA]</scope>
    <source>
        <strain evidence="2">CGMCC 4.7177</strain>
    </source>
</reference>
<evidence type="ECO:0000313" key="1">
    <source>
        <dbReference type="EMBL" id="MFC4497959.1"/>
    </source>
</evidence>
<keyword evidence="2" id="KW-1185">Reference proteome</keyword>
<proteinExistence type="predicted"/>
<comment type="caution">
    <text evidence="1">The sequence shown here is derived from an EMBL/GenBank/DDBJ whole genome shotgun (WGS) entry which is preliminary data.</text>
</comment>
<dbReference type="EMBL" id="JBHSFK010000001">
    <property type="protein sequence ID" value="MFC4497959.1"/>
    <property type="molecule type" value="Genomic_DNA"/>
</dbReference>
<accession>A0ABV9AE16</accession>